<dbReference type="InterPro" id="IPR007393">
    <property type="entry name" value="YlxR_dom"/>
</dbReference>
<evidence type="ECO:0000313" key="2">
    <source>
        <dbReference type="EMBL" id="ACB42556.1"/>
    </source>
</evidence>
<dbReference type="GeneID" id="6481419"/>
<dbReference type="AlphaFoldDB" id="B1X3N7"/>
<keyword evidence="2" id="KW-0934">Plastid</keyword>
<dbReference type="InterPro" id="IPR035931">
    <property type="entry name" value="YlxR-like_sf"/>
</dbReference>
<dbReference type="PANTHER" id="PTHR34215">
    <property type="entry name" value="BLL0784 PROTEIN"/>
    <property type="match status" value="1"/>
</dbReference>
<accession>B1X3N7</accession>
<dbReference type="Pfam" id="PF04296">
    <property type="entry name" value="YlxR"/>
    <property type="match status" value="1"/>
</dbReference>
<gene>
    <name evidence="2" type="ordered locus">PCC_0104</name>
</gene>
<dbReference type="RefSeq" id="YP_002048766.1">
    <property type="nucleotide sequence ID" value="NC_011087.1"/>
</dbReference>
<organism evidence="2">
    <name type="scientific">Paulinella chromatophora</name>
    <dbReference type="NCBI Taxonomy" id="39717"/>
    <lineage>
        <taxon>Eukaryota</taxon>
        <taxon>Sar</taxon>
        <taxon>Rhizaria</taxon>
        <taxon>Cercozoa</taxon>
        <taxon>Imbricatea</taxon>
        <taxon>Silicofilosea</taxon>
        <taxon>Euglyphida</taxon>
        <taxon>Paulinellidae</taxon>
        <taxon>Paulinella</taxon>
    </lineage>
</organism>
<evidence type="ECO:0000259" key="1">
    <source>
        <dbReference type="Pfam" id="PF04296"/>
    </source>
</evidence>
<dbReference type="Gene3D" id="3.30.1230.10">
    <property type="entry name" value="YlxR-like"/>
    <property type="match status" value="1"/>
</dbReference>
<geneLocation type="organellar chromatophore" evidence="2"/>
<dbReference type="PANTHER" id="PTHR34215:SF1">
    <property type="entry name" value="YLXR DOMAIN-CONTAINING PROTEIN"/>
    <property type="match status" value="1"/>
</dbReference>
<name>B1X3N7_PAUCH</name>
<proteinExistence type="predicted"/>
<dbReference type="InterPro" id="IPR037465">
    <property type="entry name" value="YlxR"/>
</dbReference>
<sequence length="90" mass="10485">MIDCNPTIVRFCVACRQLINRCRLLRVTRDYEYGIVIEKGVGRSAYICSHHVCIIEAYHKKRLQRALHCQVADTTYAALEQRLQCNGCRR</sequence>
<protein>
    <recommendedName>
        <fullName evidence="1">YlxR domain-containing protein</fullName>
    </recommendedName>
</protein>
<reference evidence="2" key="2">
    <citation type="journal article" date="2008" name="Curr. Biol.">
        <title>Chromatophore genome sequence of Paulinella sheds light on acquisition of photosynthesis by eukaryotes.</title>
        <authorList>
            <person name="Nowack E.C.M."/>
            <person name="Melkonian M."/>
            <person name="Gloeckner G."/>
        </authorList>
    </citation>
    <scope>NUCLEOTIDE SEQUENCE [LARGE SCALE GENOMIC DNA]</scope>
</reference>
<dbReference type="EMBL" id="CP000815">
    <property type="protein sequence ID" value="ACB42556.1"/>
    <property type="molecule type" value="Genomic_DNA"/>
</dbReference>
<reference evidence="2" key="1">
    <citation type="submission" date="2007-08" db="EMBL/GenBank/DDBJ databases">
        <authorList>
            <person name="Gloeckner G."/>
            <person name="Nowack E."/>
            <person name="Melkonian M."/>
        </authorList>
    </citation>
    <scope>NUCLEOTIDE SEQUENCE</scope>
</reference>
<feature type="domain" description="YlxR" evidence="1">
    <location>
        <begin position="10"/>
        <end position="81"/>
    </location>
</feature>
<dbReference type="SUPFAM" id="SSF64376">
    <property type="entry name" value="YlxR-like"/>
    <property type="match status" value="1"/>
</dbReference>